<name>A0ABS1PWV0_9ACTN</name>
<organism evidence="4 5">
    <name type="scientific">Streptomyces endocoffeicus</name>
    <dbReference type="NCBI Taxonomy" id="2898945"/>
    <lineage>
        <taxon>Bacteria</taxon>
        <taxon>Bacillati</taxon>
        <taxon>Actinomycetota</taxon>
        <taxon>Actinomycetes</taxon>
        <taxon>Kitasatosporales</taxon>
        <taxon>Streptomycetaceae</taxon>
        <taxon>Streptomyces</taxon>
    </lineage>
</organism>
<sequence length="779" mass="82426">MTTSAPLMGATVPRREDERFLTGRGAFVADLTGPGTWHAVFVRSSYAAARIRAVETAAARRLPGVLAVLTGEDLAGRLGPLGSLHKPQPAFVEAFSFHSAEIDLPCLAIERVHYVGEPLAVVVAESRAIAEDAAELVDIAYERDEPVADARTALSATAPRVHPELPDNVAASLQAGFGDVDAARRRAAHVVRNTFRIGRHSGIPLECRGVLSRWDQARQRVEVWTSTQVPHFVRTAITTATGWPTHQVRVRTPDVGGGFGPKANVYAEEVVVAYLARLLNREVAWIEDRAEHFQATAQGRDQELEAELAVDSDGRILSWSVDYVVDVGAGSLWVAGIIANTALHLLGAYRIPHYRVSGRAVYTNKTIVAQYRGAGRPEACFALERSLDAAADAAGLPPEEIRRRNILRAEDLPHEVPLPYRDGVPITYDGADFGRCLDACLKLLPAETVTDLAADYPDLLLGHGISTYVEATGRGPYESGRARLLPGGTFEIAAGSASAGQSHETTFAQVAAQTLGVPFDAVRVRNGDTDAVAYGIGSFASRSAVVGGSAVYTACRRLRERGRELAAELLDVRPDDVDAVDGGFSSSDGRDIGWERLATELAPGGGLADHQPLDQTSTFSPPTVTWTMGAHAAVVGIDPGTGIVRVLRYAVAHEGGDEINPAVVEGQVRGGVAQGIGGTLLEEFAYSAEGQPQTTTFAEYLLPGTFEVPPTAVAHLHGPADLNPLGVKGVGESGTIAVYSTVAAAVEDAASSAAGRITTTPIRPSTVLALLTETEGEAS</sequence>
<gene>
    <name evidence="4" type="ORF">JK364_29285</name>
</gene>
<dbReference type="InterPro" id="IPR016208">
    <property type="entry name" value="Ald_Oxase/xanthine_DH-like"/>
</dbReference>
<evidence type="ECO:0000259" key="3">
    <source>
        <dbReference type="SMART" id="SM01008"/>
    </source>
</evidence>
<dbReference type="SMART" id="SM01008">
    <property type="entry name" value="Ald_Xan_dh_C"/>
    <property type="match status" value="1"/>
</dbReference>
<dbReference type="Proteomes" id="UP000621510">
    <property type="component" value="Unassembled WGS sequence"/>
</dbReference>
<evidence type="ECO:0000256" key="2">
    <source>
        <dbReference type="ARBA" id="ARBA00023002"/>
    </source>
</evidence>
<dbReference type="Pfam" id="PF02738">
    <property type="entry name" value="MoCoBD_1"/>
    <property type="match status" value="1"/>
</dbReference>
<dbReference type="InterPro" id="IPR000674">
    <property type="entry name" value="Ald_Oxase/Xan_DH_a/b"/>
</dbReference>
<reference evidence="4 5" key="1">
    <citation type="submission" date="2021-01" db="EMBL/GenBank/DDBJ databases">
        <title>WGS of actinomycetes isolated from Thailand.</title>
        <authorList>
            <person name="Thawai C."/>
        </authorList>
    </citation>
    <scope>NUCLEOTIDE SEQUENCE [LARGE SCALE GENOMIC DNA]</scope>
    <source>
        <strain evidence="4 5">CA3R110</strain>
    </source>
</reference>
<protein>
    <submittedName>
        <fullName evidence="4">Xanthine dehydrogenase family protein</fullName>
    </submittedName>
</protein>
<dbReference type="InterPro" id="IPR008274">
    <property type="entry name" value="AldOxase/xan_DH_MoCoBD1"/>
</dbReference>
<dbReference type="Gene3D" id="3.90.1170.50">
    <property type="entry name" value="Aldehyde oxidase/xanthine dehydrogenase, a/b hammerhead"/>
    <property type="match status" value="1"/>
</dbReference>
<comment type="caution">
    <text evidence="4">The sequence shown here is derived from an EMBL/GenBank/DDBJ whole genome shotgun (WGS) entry which is preliminary data.</text>
</comment>
<feature type="domain" description="Aldehyde oxidase/xanthine dehydrogenase a/b hammerhead" evidence="3">
    <location>
        <begin position="22"/>
        <end position="145"/>
    </location>
</feature>
<dbReference type="SUPFAM" id="SSF54665">
    <property type="entry name" value="CO dehydrogenase molybdoprotein N-domain-like"/>
    <property type="match status" value="1"/>
</dbReference>
<evidence type="ECO:0000313" key="4">
    <source>
        <dbReference type="EMBL" id="MBL1116455.1"/>
    </source>
</evidence>
<dbReference type="RefSeq" id="WP_201854338.1">
    <property type="nucleotide sequence ID" value="NZ_JAERRG010000013.1"/>
</dbReference>
<dbReference type="Gene3D" id="3.30.365.10">
    <property type="entry name" value="Aldehyde oxidase/xanthine dehydrogenase, molybdopterin binding domain"/>
    <property type="match status" value="4"/>
</dbReference>
<dbReference type="Pfam" id="PF20256">
    <property type="entry name" value="MoCoBD_2"/>
    <property type="match status" value="1"/>
</dbReference>
<dbReference type="PANTHER" id="PTHR11908">
    <property type="entry name" value="XANTHINE DEHYDROGENASE"/>
    <property type="match status" value="1"/>
</dbReference>
<keyword evidence="1" id="KW-0500">Molybdenum</keyword>
<dbReference type="InterPro" id="IPR046867">
    <property type="entry name" value="AldOxase/xan_DH_MoCoBD2"/>
</dbReference>
<dbReference type="EMBL" id="JAERRG010000013">
    <property type="protein sequence ID" value="MBL1116455.1"/>
    <property type="molecule type" value="Genomic_DNA"/>
</dbReference>
<accession>A0ABS1PWV0</accession>
<dbReference type="PANTHER" id="PTHR11908:SF132">
    <property type="entry name" value="ALDEHYDE OXIDASE 1-RELATED"/>
    <property type="match status" value="1"/>
</dbReference>
<dbReference type="InterPro" id="IPR037165">
    <property type="entry name" value="AldOxase/xan_DH_Mopterin-bd_sf"/>
</dbReference>
<keyword evidence="2" id="KW-0560">Oxidoreductase</keyword>
<keyword evidence="5" id="KW-1185">Reference proteome</keyword>
<dbReference type="InterPro" id="IPR036856">
    <property type="entry name" value="Ald_Oxase/Xan_DH_a/b_sf"/>
</dbReference>
<evidence type="ECO:0000256" key="1">
    <source>
        <dbReference type="ARBA" id="ARBA00022505"/>
    </source>
</evidence>
<evidence type="ECO:0000313" key="5">
    <source>
        <dbReference type="Proteomes" id="UP000621510"/>
    </source>
</evidence>
<dbReference type="SUPFAM" id="SSF56003">
    <property type="entry name" value="Molybdenum cofactor-binding domain"/>
    <property type="match status" value="1"/>
</dbReference>
<proteinExistence type="predicted"/>
<dbReference type="Pfam" id="PF01315">
    <property type="entry name" value="Ald_Xan_dh_C"/>
    <property type="match status" value="1"/>
</dbReference>